<sequence length="197" mass="21792">MTTADHRPPVHERHVEGFGTVRVVPLDPVRDTDLVHGWVTEERARFWGMNDHSREQVREIYAFLDSLDTHHAYLLHRDGRPVALFQTYDPAADPVGEAYEVRPGDFGVHILVGPPGAGPEPGFTGTLLTVFLDHVLAEDPSRRRIVAEPDARNAKAVGRFLRSGFLLGPEIELPGKRARLVFLDRETHQAGAGAATG</sequence>
<feature type="domain" description="Acyltransferase MbtK/IucB-like conserved" evidence="5">
    <location>
        <begin position="24"/>
        <end position="72"/>
    </location>
</feature>
<dbReference type="SUPFAM" id="SSF55729">
    <property type="entry name" value="Acyl-CoA N-acyltransferases (Nat)"/>
    <property type="match status" value="1"/>
</dbReference>
<dbReference type="RefSeq" id="WP_168104477.1">
    <property type="nucleotide sequence ID" value="NZ_JAATEN010000032.1"/>
</dbReference>
<dbReference type="PANTHER" id="PTHR31438:SF1">
    <property type="entry name" value="LYSINE N-ACYLTRANSFERASE C17G9.06C-RELATED"/>
    <property type="match status" value="1"/>
</dbReference>
<comment type="caution">
    <text evidence="6">The sequence shown here is derived from an EMBL/GenBank/DDBJ whole genome shotgun (WGS) entry which is preliminary data.</text>
</comment>
<accession>A0ABX1C1T5</accession>
<evidence type="ECO:0000256" key="4">
    <source>
        <dbReference type="ARBA" id="ARBA00031122"/>
    </source>
</evidence>
<comment type="pathway">
    <text evidence="2">Siderophore biosynthesis; mycobactin biosynthesis.</text>
</comment>
<name>A0ABX1C1T5_9ACTN</name>
<comment type="function">
    <text evidence="1">Acyltransferase required for the direct transfer of medium- to long-chain fatty acyl moieties from a carrier protein (MbtL) on to the epsilon-amino group of lysine residue in the mycobactin core.</text>
</comment>
<evidence type="ECO:0000256" key="2">
    <source>
        <dbReference type="ARBA" id="ARBA00005102"/>
    </source>
</evidence>
<evidence type="ECO:0000313" key="7">
    <source>
        <dbReference type="Proteomes" id="UP000695264"/>
    </source>
</evidence>
<dbReference type="InterPro" id="IPR019432">
    <property type="entry name" value="Acyltransferase_MbtK/IucB-like"/>
</dbReference>
<evidence type="ECO:0000259" key="5">
    <source>
        <dbReference type="SMART" id="SM01006"/>
    </source>
</evidence>
<evidence type="ECO:0000313" key="6">
    <source>
        <dbReference type="EMBL" id="NJQ03857.1"/>
    </source>
</evidence>
<reference evidence="6 7" key="1">
    <citation type="submission" date="2020-03" db="EMBL/GenBank/DDBJ databases">
        <title>WGS of actinomycetes isolated from Thailand.</title>
        <authorList>
            <person name="Thawai C."/>
        </authorList>
    </citation>
    <scope>NUCLEOTIDE SEQUENCE [LARGE SCALE GENOMIC DNA]</scope>
    <source>
        <strain evidence="6 7">PLAI 1-29</strain>
    </source>
</reference>
<evidence type="ECO:0000256" key="3">
    <source>
        <dbReference type="ARBA" id="ARBA00020586"/>
    </source>
</evidence>
<dbReference type="InterPro" id="IPR016181">
    <property type="entry name" value="Acyl_CoA_acyltransferase"/>
</dbReference>
<dbReference type="Proteomes" id="UP000695264">
    <property type="component" value="Unassembled WGS sequence"/>
</dbReference>
<dbReference type="Gene3D" id="3.40.630.30">
    <property type="match status" value="1"/>
</dbReference>
<proteinExistence type="predicted"/>
<gene>
    <name evidence="6" type="ORF">HCK00_25915</name>
</gene>
<dbReference type="PANTHER" id="PTHR31438">
    <property type="entry name" value="LYSINE N-ACYLTRANSFERASE C17G9.06C-RELATED"/>
    <property type="match status" value="1"/>
</dbReference>
<dbReference type="EMBL" id="JAATEN010000032">
    <property type="protein sequence ID" value="NJQ03857.1"/>
    <property type="molecule type" value="Genomic_DNA"/>
</dbReference>
<evidence type="ECO:0000256" key="1">
    <source>
        <dbReference type="ARBA" id="ARBA00003818"/>
    </source>
</evidence>
<dbReference type="Pfam" id="PF13523">
    <property type="entry name" value="Acetyltransf_8"/>
    <property type="match status" value="1"/>
</dbReference>
<keyword evidence="7" id="KW-1185">Reference proteome</keyword>
<dbReference type="SMART" id="SM01006">
    <property type="entry name" value="AlcB"/>
    <property type="match status" value="1"/>
</dbReference>
<organism evidence="6 7">
    <name type="scientific">Streptomyces zingiberis</name>
    <dbReference type="NCBI Taxonomy" id="2053010"/>
    <lineage>
        <taxon>Bacteria</taxon>
        <taxon>Bacillati</taxon>
        <taxon>Actinomycetota</taxon>
        <taxon>Actinomycetes</taxon>
        <taxon>Kitasatosporales</taxon>
        <taxon>Streptomycetaceae</taxon>
        <taxon>Streptomyces</taxon>
    </lineage>
</organism>
<protein>
    <recommendedName>
        <fullName evidence="3">Lysine N-acyltransferase MbtK</fullName>
    </recommendedName>
    <alternativeName>
        <fullName evidence="4">Mycobactin synthase protein K</fullName>
    </alternativeName>
</protein>